<dbReference type="SUPFAM" id="SSF51905">
    <property type="entry name" value="FAD/NAD(P)-binding domain"/>
    <property type="match status" value="1"/>
</dbReference>
<sequence>MGSEEHTASYYAATRNDLTTYPALDGDIETDICIIGGGFTGVASALTLAERGHQVTLLEQNRISWGASGRNGGQLIHGLGGTRYLSKSLSQEVIWELHYRGNDIIKERVEKYGIDCDLKSGYIDVAFKKSQMDYLKEDYE</sequence>
<dbReference type="PANTHER" id="PTHR13847">
    <property type="entry name" value="SARCOSINE DEHYDROGENASE-RELATED"/>
    <property type="match status" value="1"/>
</dbReference>
<dbReference type="EMBL" id="UINC01225075">
    <property type="protein sequence ID" value="SVE54976.1"/>
    <property type="molecule type" value="Genomic_DNA"/>
</dbReference>
<feature type="domain" description="FAD dependent oxidoreductase" evidence="1">
    <location>
        <begin position="31"/>
        <end position="139"/>
    </location>
</feature>
<dbReference type="InterPro" id="IPR006076">
    <property type="entry name" value="FAD-dep_OxRdtase"/>
</dbReference>
<dbReference type="PANTHER" id="PTHR13847:SF249">
    <property type="entry name" value="OXIDOREDUCTASE-RELATED"/>
    <property type="match status" value="1"/>
</dbReference>
<proteinExistence type="predicted"/>
<gene>
    <name evidence="2" type="ORF">METZ01_LOCUS507830</name>
</gene>
<dbReference type="Gene3D" id="3.50.50.60">
    <property type="entry name" value="FAD/NAD(P)-binding domain"/>
    <property type="match status" value="1"/>
</dbReference>
<name>A0A383EDQ8_9ZZZZ</name>
<accession>A0A383EDQ8</accession>
<dbReference type="GO" id="GO:0005737">
    <property type="term" value="C:cytoplasm"/>
    <property type="evidence" value="ECO:0007669"/>
    <property type="project" value="TreeGrafter"/>
</dbReference>
<reference evidence="2" key="1">
    <citation type="submission" date="2018-05" db="EMBL/GenBank/DDBJ databases">
        <authorList>
            <person name="Lanie J.A."/>
            <person name="Ng W.-L."/>
            <person name="Kazmierczak K.M."/>
            <person name="Andrzejewski T.M."/>
            <person name="Davidsen T.M."/>
            <person name="Wayne K.J."/>
            <person name="Tettelin H."/>
            <person name="Glass J.I."/>
            <person name="Rusch D."/>
            <person name="Podicherti R."/>
            <person name="Tsui H.-C.T."/>
            <person name="Winkler M.E."/>
        </authorList>
    </citation>
    <scope>NUCLEOTIDE SEQUENCE</scope>
</reference>
<evidence type="ECO:0000313" key="2">
    <source>
        <dbReference type="EMBL" id="SVE54976.1"/>
    </source>
</evidence>
<dbReference type="AlphaFoldDB" id="A0A383EDQ8"/>
<organism evidence="2">
    <name type="scientific">marine metagenome</name>
    <dbReference type="NCBI Taxonomy" id="408172"/>
    <lineage>
        <taxon>unclassified sequences</taxon>
        <taxon>metagenomes</taxon>
        <taxon>ecological metagenomes</taxon>
    </lineage>
</organism>
<protein>
    <recommendedName>
        <fullName evidence="1">FAD dependent oxidoreductase domain-containing protein</fullName>
    </recommendedName>
</protein>
<dbReference type="InterPro" id="IPR036188">
    <property type="entry name" value="FAD/NAD-bd_sf"/>
</dbReference>
<dbReference type="Pfam" id="PF01266">
    <property type="entry name" value="DAO"/>
    <property type="match status" value="1"/>
</dbReference>
<feature type="non-terminal residue" evidence="2">
    <location>
        <position position="140"/>
    </location>
</feature>
<dbReference type="Gene3D" id="3.30.9.10">
    <property type="entry name" value="D-Amino Acid Oxidase, subunit A, domain 2"/>
    <property type="match status" value="1"/>
</dbReference>
<evidence type="ECO:0000259" key="1">
    <source>
        <dbReference type="Pfam" id="PF01266"/>
    </source>
</evidence>